<feature type="domain" description="3-dehydroquinate synthase N-terminal" evidence="18">
    <location>
        <begin position="62"/>
        <end position="172"/>
    </location>
</feature>
<dbReference type="GO" id="GO:0005737">
    <property type="term" value="C:cytoplasm"/>
    <property type="evidence" value="ECO:0007669"/>
    <property type="project" value="UniProtKB-SubCell"/>
</dbReference>
<dbReference type="InterPro" id="IPR056179">
    <property type="entry name" value="DHQS_C"/>
</dbReference>
<feature type="binding site" evidence="17">
    <location>
        <begin position="124"/>
        <end position="125"/>
    </location>
    <ligand>
        <name>NAD(+)</name>
        <dbReference type="ChEBI" id="CHEBI:57540"/>
    </ligand>
</feature>
<evidence type="ECO:0000256" key="6">
    <source>
        <dbReference type="ARBA" id="ARBA00013031"/>
    </source>
</evidence>
<keyword evidence="8 17" id="KW-0963">Cytoplasm</keyword>
<dbReference type="STRING" id="1283.ShL2_01330"/>
<keyword evidence="10 17" id="KW-0479">Metal-binding</keyword>
<keyword evidence="13 17" id="KW-0520">NAD</keyword>
<feature type="binding site" evidence="17">
    <location>
        <position position="178"/>
    </location>
    <ligand>
        <name>Zn(2+)</name>
        <dbReference type="ChEBI" id="CHEBI:29105"/>
    </ligand>
</feature>
<evidence type="ECO:0000259" key="18">
    <source>
        <dbReference type="Pfam" id="PF01761"/>
    </source>
</evidence>
<dbReference type="PIRSF" id="PIRSF001455">
    <property type="entry name" value="DHQ_synth"/>
    <property type="match status" value="1"/>
</dbReference>
<organism evidence="21 22">
    <name type="scientific">Staphylococcus haemolyticus</name>
    <dbReference type="NCBI Taxonomy" id="1283"/>
    <lineage>
        <taxon>Bacteria</taxon>
        <taxon>Bacillati</taxon>
        <taxon>Bacillota</taxon>
        <taxon>Bacilli</taxon>
        <taxon>Bacillales</taxon>
        <taxon>Staphylococcaceae</taxon>
        <taxon>Staphylococcus</taxon>
    </lineage>
</organism>
<gene>
    <name evidence="17 20" type="primary">aroB</name>
    <name evidence="21" type="ORF">CV019_02520</name>
    <name evidence="20" type="ORF">RO950_08860</name>
</gene>
<evidence type="ECO:0000256" key="16">
    <source>
        <dbReference type="ARBA" id="ARBA00023285"/>
    </source>
</evidence>
<dbReference type="HAMAP" id="MF_00110">
    <property type="entry name" value="DHQ_synthase"/>
    <property type="match status" value="1"/>
</dbReference>
<evidence type="ECO:0000256" key="10">
    <source>
        <dbReference type="ARBA" id="ARBA00022723"/>
    </source>
</evidence>
<dbReference type="GO" id="GO:0003856">
    <property type="term" value="F:3-dehydroquinate synthase activity"/>
    <property type="evidence" value="ECO:0007669"/>
    <property type="project" value="UniProtKB-UniRule"/>
</dbReference>
<dbReference type="GeneID" id="93780841"/>
<evidence type="ECO:0000256" key="3">
    <source>
        <dbReference type="ARBA" id="ARBA00004496"/>
    </source>
</evidence>
<dbReference type="PANTHER" id="PTHR43622">
    <property type="entry name" value="3-DEHYDROQUINATE SYNTHASE"/>
    <property type="match status" value="1"/>
</dbReference>
<evidence type="ECO:0000256" key="15">
    <source>
        <dbReference type="ARBA" id="ARBA00023239"/>
    </source>
</evidence>
<reference evidence="21 22" key="1">
    <citation type="submission" date="2017-11" db="EMBL/GenBank/DDBJ databases">
        <authorList>
            <person name="Founou R.C."/>
            <person name="Founou L."/>
            <person name="Allam M."/>
            <person name="Ismail A."/>
            <person name="Essack S.Y."/>
        </authorList>
    </citation>
    <scope>NUCLEOTIDE SEQUENCE [LARGE SCALE GENOMIC DNA]</scope>
    <source>
        <strain evidence="21 22">G811N2B1</strain>
    </source>
</reference>
<feature type="binding site" evidence="17">
    <location>
        <position position="256"/>
    </location>
    <ligand>
        <name>Zn(2+)</name>
        <dbReference type="ChEBI" id="CHEBI:29105"/>
    </ligand>
</feature>
<evidence type="ECO:0000256" key="5">
    <source>
        <dbReference type="ARBA" id="ARBA00005412"/>
    </source>
</evidence>
<keyword evidence="16 17" id="KW-0170">Cobalt</keyword>
<dbReference type="InterPro" id="IPR016037">
    <property type="entry name" value="DHQ_synth_AroB"/>
</dbReference>
<dbReference type="CDD" id="cd08195">
    <property type="entry name" value="DHQS"/>
    <property type="match status" value="1"/>
</dbReference>
<evidence type="ECO:0000313" key="23">
    <source>
        <dbReference type="Proteomes" id="UP001269271"/>
    </source>
</evidence>
<evidence type="ECO:0000256" key="14">
    <source>
        <dbReference type="ARBA" id="ARBA00023141"/>
    </source>
</evidence>
<evidence type="ECO:0000256" key="9">
    <source>
        <dbReference type="ARBA" id="ARBA00022605"/>
    </source>
</evidence>
<dbReference type="Pfam" id="PF01761">
    <property type="entry name" value="DHQ_synthase"/>
    <property type="match status" value="1"/>
</dbReference>
<evidence type="ECO:0000256" key="12">
    <source>
        <dbReference type="ARBA" id="ARBA00022833"/>
    </source>
</evidence>
<dbReference type="EC" id="4.2.3.4" evidence="6 17"/>
<keyword evidence="9 17" id="KW-0028">Amino-acid biosynthesis</keyword>
<keyword evidence="23" id="KW-1185">Reference proteome</keyword>
<evidence type="ECO:0000256" key="8">
    <source>
        <dbReference type="ARBA" id="ARBA00022490"/>
    </source>
</evidence>
<evidence type="ECO:0000259" key="19">
    <source>
        <dbReference type="Pfam" id="PF24621"/>
    </source>
</evidence>
<keyword evidence="14 17" id="KW-0057">Aromatic amino acid biosynthesis</keyword>
<comment type="subcellular location">
    <subcellularLocation>
        <location evidence="3 17">Cytoplasm</location>
    </subcellularLocation>
</comment>
<dbReference type="PANTHER" id="PTHR43622:SF7">
    <property type="entry name" value="3-DEHYDROQUINATE SYNTHASE, CHLOROPLASTIC"/>
    <property type="match status" value="1"/>
</dbReference>
<comment type="similarity">
    <text evidence="5 17">Belongs to the sugar phosphate cyclases superfamily. Dehydroquinate synthase family.</text>
</comment>
<dbReference type="Pfam" id="PF24621">
    <property type="entry name" value="DHQS_C"/>
    <property type="match status" value="1"/>
</dbReference>
<dbReference type="RefSeq" id="WP_053020444.1">
    <property type="nucleotide sequence ID" value="NZ_BKAY01000003.1"/>
</dbReference>
<feature type="domain" description="3-dehydroquinate synthase C-terminal" evidence="19">
    <location>
        <begin position="175"/>
        <end position="316"/>
    </location>
</feature>
<dbReference type="EMBL" id="PGWX01000182">
    <property type="protein sequence ID" value="PPJ76744.1"/>
    <property type="molecule type" value="Genomic_DNA"/>
</dbReference>
<dbReference type="AlphaFoldDB" id="A0A2A1K7A3"/>
<feature type="binding site" evidence="17">
    <location>
        <begin position="163"/>
        <end position="166"/>
    </location>
    <ligand>
        <name>NAD(+)</name>
        <dbReference type="ChEBI" id="CHEBI:57540"/>
    </ligand>
</feature>
<dbReference type="InterPro" id="IPR030960">
    <property type="entry name" value="DHQS/DOIS_N"/>
</dbReference>
<evidence type="ECO:0000256" key="1">
    <source>
        <dbReference type="ARBA" id="ARBA00001393"/>
    </source>
</evidence>
<comment type="catalytic activity">
    <reaction evidence="1 17">
        <text>7-phospho-2-dehydro-3-deoxy-D-arabino-heptonate = 3-dehydroquinate + phosphate</text>
        <dbReference type="Rhea" id="RHEA:21968"/>
        <dbReference type="ChEBI" id="CHEBI:32364"/>
        <dbReference type="ChEBI" id="CHEBI:43474"/>
        <dbReference type="ChEBI" id="CHEBI:58394"/>
        <dbReference type="EC" id="4.2.3.4"/>
    </reaction>
</comment>
<dbReference type="GO" id="GO:0009423">
    <property type="term" value="P:chorismate biosynthetic process"/>
    <property type="evidence" value="ECO:0007669"/>
    <property type="project" value="UniProtKB-UniRule"/>
</dbReference>
<comment type="caution">
    <text evidence="17">Lacks conserved residue(s) required for the propagation of feature annotation.</text>
</comment>
<evidence type="ECO:0000256" key="13">
    <source>
        <dbReference type="ARBA" id="ARBA00023027"/>
    </source>
</evidence>
<dbReference type="Gene3D" id="1.20.1090.10">
    <property type="entry name" value="Dehydroquinate synthase-like - alpha domain"/>
    <property type="match status" value="1"/>
</dbReference>
<proteinExistence type="inferred from homology"/>
<dbReference type="GO" id="GO:0000166">
    <property type="term" value="F:nucleotide binding"/>
    <property type="evidence" value="ECO:0007669"/>
    <property type="project" value="UniProtKB-KW"/>
</dbReference>
<evidence type="ECO:0000313" key="20">
    <source>
        <dbReference type="EMBL" id="MDT4287128.1"/>
    </source>
</evidence>
<dbReference type="UniPathway" id="UPA00053">
    <property type="reaction ID" value="UER00085"/>
</dbReference>
<evidence type="ECO:0000256" key="2">
    <source>
        <dbReference type="ARBA" id="ARBA00001911"/>
    </source>
</evidence>
<accession>A0A2A1K7A3</accession>
<evidence type="ECO:0000313" key="22">
    <source>
        <dbReference type="Proteomes" id="UP000238153"/>
    </source>
</evidence>
<comment type="cofactor">
    <cofactor evidence="2 17">
        <name>NAD(+)</name>
        <dbReference type="ChEBI" id="CHEBI:57540"/>
    </cofactor>
</comment>
<comment type="function">
    <text evidence="17">Catalyzes the conversion of 3-deoxy-D-arabino-heptulosonate 7-phosphate (DAHP) to dehydroquinate (DHQ).</text>
</comment>
<dbReference type="InterPro" id="IPR030963">
    <property type="entry name" value="DHQ_synth_fam"/>
</dbReference>
<dbReference type="NCBIfam" id="TIGR01357">
    <property type="entry name" value="aroB"/>
    <property type="match status" value="1"/>
</dbReference>
<feature type="binding site" evidence="17">
    <location>
        <begin position="100"/>
        <end position="104"/>
    </location>
    <ligand>
        <name>NAD(+)</name>
        <dbReference type="ChEBI" id="CHEBI:57540"/>
    </ligand>
</feature>
<keyword evidence="12 17" id="KW-0862">Zinc</keyword>
<feature type="binding site" evidence="17">
    <location>
        <position position="242"/>
    </location>
    <ligand>
        <name>Zn(2+)</name>
        <dbReference type="ChEBI" id="CHEBI:29105"/>
    </ligand>
</feature>
<keyword evidence="11 17" id="KW-0547">Nucleotide-binding</keyword>
<comment type="caution">
    <text evidence="21">The sequence shown here is derived from an EMBL/GenBank/DDBJ whole genome shotgun (WGS) entry which is preliminary data.</text>
</comment>
<dbReference type="GO" id="GO:0046872">
    <property type="term" value="F:metal ion binding"/>
    <property type="evidence" value="ECO:0007669"/>
    <property type="project" value="UniProtKB-KW"/>
</dbReference>
<evidence type="ECO:0000256" key="11">
    <source>
        <dbReference type="ARBA" id="ARBA00022741"/>
    </source>
</evidence>
<sequence>MQLQTTYPNNNYPIIVEHNAFEELSEYIQDYDKVFLIIDEYVDFNFKTKFMPFLESTHIYKIIVPAGEKMKSFEHYQQTLEHLLEYNLTRNTCLVAIGGGATGDFTGFLASSLLRGVDFIQVPTTILAHDSSVGGKVGINSIHGKNLIGAFYRPKAVIYDLNFLATLPYDEILSGYAEVYKHALLTGQVAVDDIEKHFSTKEKLQSLNDIDQFIFKGIKAKLNVIIKDEKEHNMRKYLNLGHTFGHAVEYKTKIPHGHAVMIGIIYQFIVANILLDTQFDISYYANYLKKLHYPVQIVQQLNFDDMYHYMLTDKKNNGEGIQMVLLEELGKPRVCHVEKTILIKAFNDLQLVLK</sequence>
<dbReference type="Gene3D" id="3.40.50.1970">
    <property type="match status" value="1"/>
</dbReference>
<dbReference type="EMBL" id="JAVSOO010000022">
    <property type="protein sequence ID" value="MDT4287128.1"/>
    <property type="molecule type" value="Genomic_DNA"/>
</dbReference>
<evidence type="ECO:0000313" key="21">
    <source>
        <dbReference type="EMBL" id="PPJ76744.1"/>
    </source>
</evidence>
<keyword evidence="15 17" id="KW-0456">Lyase</keyword>
<feature type="binding site" evidence="17">
    <location>
        <position position="136"/>
    </location>
    <ligand>
        <name>NAD(+)</name>
        <dbReference type="ChEBI" id="CHEBI:57540"/>
    </ligand>
</feature>
<protein>
    <recommendedName>
        <fullName evidence="7 17">3-dehydroquinate synthase</fullName>
        <shortName evidence="17">DHQS</shortName>
        <ecNumber evidence="6 17">4.2.3.4</ecNumber>
    </recommendedName>
</protein>
<feature type="binding site" evidence="17">
    <location>
        <position position="145"/>
    </location>
    <ligand>
        <name>NAD(+)</name>
        <dbReference type="ChEBI" id="CHEBI:57540"/>
    </ligand>
</feature>
<name>A0A2A1K7A3_STAHA</name>
<dbReference type="SUPFAM" id="SSF56796">
    <property type="entry name" value="Dehydroquinate synthase-like"/>
    <property type="match status" value="1"/>
</dbReference>
<evidence type="ECO:0000256" key="17">
    <source>
        <dbReference type="HAMAP-Rule" id="MF_00110"/>
    </source>
</evidence>
<dbReference type="GO" id="GO:0008652">
    <property type="term" value="P:amino acid biosynthetic process"/>
    <property type="evidence" value="ECO:0007669"/>
    <property type="project" value="UniProtKB-KW"/>
</dbReference>
<dbReference type="GO" id="GO:0009073">
    <property type="term" value="P:aromatic amino acid family biosynthetic process"/>
    <property type="evidence" value="ECO:0007669"/>
    <property type="project" value="UniProtKB-KW"/>
</dbReference>
<dbReference type="Proteomes" id="UP001269271">
    <property type="component" value="Unassembled WGS sequence"/>
</dbReference>
<dbReference type="InterPro" id="IPR050071">
    <property type="entry name" value="Dehydroquinate_synthase"/>
</dbReference>
<evidence type="ECO:0000256" key="7">
    <source>
        <dbReference type="ARBA" id="ARBA00017684"/>
    </source>
</evidence>
<comment type="cofactor">
    <cofactor evidence="17">
        <name>Co(2+)</name>
        <dbReference type="ChEBI" id="CHEBI:48828"/>
    </cofactor>
    <cofactor evidence="17">
        <name>Zn(2+)</name>
        <dbReference type="ChEBI" id="CHEBI:29105"/>
    </cofactor>
    <text evidence="17">Binds 1 divalent metal cation per subunit. Can use either Co(2+) or Zn(2+).</text>
</comment>
<comment type="pathway">
    <text evidence="4 17">Metabolic intermediate biosynthesis; chorismate biosynthesis; chorismate from D-erythrose 4-phosphate and phosphoenolpyruvate: step 2/7.</text>
</comment>
<evidence type="ECO:0000256" key="4">
    <source>
        <dbReference type="ARBA" id="ARBA00004661"/>
    </source>
</evidence>
<dbReference type="Proteomes" id="UP000238153">
    <property type="component" value="Unassembled WGS sequence"/>
</dbReference>
<reference evidence="20 23" key="2">
    <citation type="submission" date="2023-08" db="EMBL/GenBank/DDBJ databases">
        <title>Genomic surveillance of Staphylococcus haemolyticus neonatal outbreak in southern France.</title>
        <authorList>
            <person name="Magnan C."/>
            <person name="Morsli M."/>
            <person name="Thiery B."/>
            <person name="Salipante F."/>
            <person name="Attar J."/>
            <person name="Massimo D.M."/>
            <person name="Ory J."/>
            <person name="Pantel A."/>
            <person name="Lavigne J.-P."/>
        </authorList>
    </citation>
    <scope>NUCLEOTIDE SEQUENCE [LARGE SCALE GENOMIC DNA]</scope>
    <source>
        <strain evidence="20 23">NSH026</strain>
    </source>
</reference>